<proteinExistence type="predicted"/>
<dbReference type="EMBL" id="PEZY01000002">
    <property type="protein sequence ID" value="PIS06520.1"/>
    <property type="molecule type" value="Genomic_DNA"/>
</dbReference>
<organism evidence="1 2">
    <name type="scientific">Candidatus Buchananbacteria bacterium CG10_big_fil_rev_8_21_14_0_10_33_19</name>
    <dbReference type="NCBI Taxonomy" id="1974525"/>
    <lineage>
        <taxon>Bacteria</taxon>
        <taxon>Candidatus Buchananiibacteriota</taxon>
    </lineage>
</organism>
<evidence type="ECO:0000313" key="1">
    <source>
        <dbReference type="EMBL" id="PIS06520.1"/>
    </source>
</evidence>
<accession>A0A2H0W7C5</accession>
<gene>
    <name evidence="1" type="ORF">COT80_00140</name>
</gene>
<dbReference type="Proteomes" id="UP000229056">
    <property type="component" value="Unassembled WGS sequence"/>
</dbReference>
<name>A0A2H0W7C5_9BACT</name>
<comment type="caution">
    <text evidence="1">The sequence shown here is derived from an EMBL/GenBank/DDBJ whole genome shotgun (WGS) entry which is preliminary data.</text>
</comment>
<protein>
    <submittedName>
        <fullName evidence="1">Uncharacterized protein</fullName>
    </submittedName>
</protein>
<dbReference type="AlphaFoldDB" id="A0A2H0W7C5"/>
<sequence>MIVPCQRIELIDRSNNELLIKIYDFKKLKLSQIEEINQAFKDQMVNLPLAFVKVFINVTPLDNFFCNYVFFIKFNDATVIYGSVLVFGKDVTLSIKSVLINFSKKIGDNIDQIISNKDIEDSDSAEEIKDPITEPINIDNLIEEIKKDRRQKENEQ</sequence>
<evidence type="ECO:0000313" key="2">
    <source>
        <dbReference type="Proteomes" id="UP000229056"/>
    </source>
</evidence>
<reference evidence="2" key="1">
    <citation type="submission" date="2017-09" db="EMBL/GenBank/DDBJ databases">
        <title>Depth-based differentiation of microbial function through sediment-hosted aquifers and enrichment of novel symbionts in the deep terrestrial subsurface.</title>
        <authorList>
            <person name="Probst A.J."/>
            <person name="Ladd B."/>
            <person name="Jarett J.K."/>
            <person name="Geller-Mcgrath D.E."/>
            <person name="Sieber C.M.K."/>
            <person name="Emerson J.B."/>
            <person name="Anantharaman K."/>
            <person name="Thomas B.C."/>
            <person name="Malmstrom R."/>
            <person name="Stieglmeier M."/>
            <person name="Klingl A."/>
            <person name="Woyke T."/>
            <person name="Ryan C.M."/>
            <person name="Banfield J.F."/>
        </authorList>
    </citation>
    <scope>NUCLEOTIDE SEQUENCE [LARGE SCALE GENOMIC DNA]</scope>
</reference>